<evidence type="ECO:0000313" key="2">
    <source>
        <dbReference type="Proteomes" id="UP000064967"/>
    </source>
</evidence>
<dbReference type="PANTHER" id="PTHR38436:SF1">
    <property type="entry name" value="ESTER CYCLASE"/>
    <property type="match status" value="1"/>
</dbReference>
<dbReference type="KEGG" id="llu:AKJ09_02289"/>
<dbReference type="Gene3D" id="3.10.450.50">
    <property type="match status" value="1"/>
</dbReference>
<dbReference type="STRING" id="1391654.AKJ09_02289"/>
<sequence length="145" mass="15675">MSNANNAAFVTPWKDLWNGDLAMTDKIIAKDFVAHAAPLTGSGSDVIRGREALNGWVSGIRSVIPDLTFTVEVGPITDADHLVVRWRAQGTYRGGLPGTGPESVGRKVNFTGTDTLRVADGMLAEYWANADSLLFFQQLGIKQLQ</sequence>
<dbReference type="InterPro" id="IPR009959">
    <property type="entry name" value="Cyclase_SnoaL-like"/>
</dbReference>
<dbReference type="Pfam" id="PF07366">
    <property type="entry name" value="SnoaL"/>
    <property type="match status" value="1"/>
</dbReference>
<evidence type="ECO:0008006" key="3">
    <source>
        <dbReference type="Google" id="ProtNLM"/>
    </source>
</evidence>
<dbReference type="EMBL" id="CP012333">
    <property type="protein sequence ID" value="AKU95625.1"/>
    <property type="molecule type" value="Genomic_DNA"/>
</dbReference>
<dbReference type="OrthoDB" id="9810441at2"/>
<reference evidence="1 2" key="1">
    <citation type="submission" date="2015-08" db="EMBL/GenBank/DDBJ databases">
        <authorList>
            <person name="Babu N.S."/>
            <person name="Beckwith C.J."/>
            <person name="Beseler K.G."/>
            <person name="Brison A."/>
            <person name="Carone J.V."/>
            <person name="Caskin T.P."/>
            <person name="Diamond M."/>
            <person name="Durham M.E."/>
            <person name="Foxe J.M."/>
            <person name="Go M."/>
            <person name="Henderson B.A."/>
            <person name="Jones I.B."/>
            <person name="McGettigan J.A."/>
            <person name="Micheletti S.J."/>
            <person name="Nasrallah M.E."/>
            <person name="Ortiz D."/>
            <person name="Piller C.R."/>
            <person name="Privatt S.R."/>
            <person name="Schneider S.L."/>
            <person name="Sharp S."/>
            <person name="Smith T.C."/>
            <person name="Stanton J.D."/>
            <person name="Ullery H.E."/>
            <person name="Wilson R.J."/>
            <person name="Serrano M.G."/>
            <person name="Buck G."/>
            <person name="Lee V."/>
            <person name="Wang Y."/>
            <person name="Carvalho R."/>
            <person name="Voegtly L."/>
            <person name="Shi R."/>
            <person name="Duckworth R."/>
            <person name="Johnson A."/>
            <person name="Loviza R."/>
            <person name="Walstead R."/>
            <person name="Shah Z."/>
            <person name="Kiflezghi M."/>
            <person name="Wade K."/>
            <person name="Ball S.L."/>
            <person name="Bradley K.W."/>
            <person name="Asai D.J."/>
            <person name="Bowman C.A."/>
            <person name="Russell D.A."/>
            <person name="Pope W.H."/>
            <person name="Jacobs-Sera D."/>
            <person name="Hendrix R.W."/>
            <person name="Hatfull G.F."/>
        </authorList>
    </citation>
    <scope>NUCLEOTIDE SEQUENCE [LARGE SCALE GENOMIC DNA]</scope>
    <source>
        <strain evidence="1 2">DSM 27648</strain>
    </source>
</reference>
<dbReference type="SUPFAM" id="SSF54427">
    <property type="entry name" value="NTF2-like"/>
    <property type="match status" value="1"/>
</dbReference>
<keyword evidence="2" id="KW-1185">Reference proteome</keyword>
<name>A0A0K1PQ07_9BACT</name>
<dbReference type="PANTHER" id="PTHR38436">
    <property type="entry name" value="POLYKETIDE CYCLASE SNOAL-LIKE DOMAIN"/>
    <property type="match status" value="1"/>
</dbReference>
<accession>A0A0K1PQ07</accession>
<proteinExistence type="predicted"/>
<evidence type="ECO:0000313" key="1">
    <source>
        <dbReference type="EMBL" id="AKU95625.1"/>
    </source>
</evidence>
<dbReference type="GO" id="GO:0030638">
    <property type="term" value="P:polyketide metabolic process"/>
    <property type="evidence" value="ECO:0007669"/>
    <property type="project" value="InterPro"/>
</dbReference>
<gene>
    <name evidence="1" type="ORF">AKJ09_02289</name>
</gene>
<protein>
    <recommendedName>
        <fullName evidence="3">SnoaL-like polyketide cyclase</fullName>
    </recommendedName>
</protein>
<organism evidence="1 2">
    <name type="scientific">Labilithrix luteola</name>
    <dbReference type="NCBI Taxonomy" id="1391654"/>
    <lineage>
        <taxon>Bacteria</taxon>
        <taxon>Pseudomonadati</taxon>
        <taxon>Myxococcota</taxon>
        <taxon>Polyangia</taxon>
        <taxon>Polyangiales</taxon>
        <taxon>Labilitrichaceae</taxon>
        <taxon>Labilithrix</taxon>
    </lineage>
</organism>
<dbReference type="InterPro" id="IPR032710">
    <property type="entry name" value="NTF2-like_dom_sf"/>
</dbReference>
<dbReference type="AlphaFoldDB" id="A0A0K1PQ07"/>
<dbReference type="Proteomes" id="UP000064967">
    <property type="component" value="Chromosome"/>
</dbReference>